<evidence type="ECO:0000256" key="1">
    <source>
        <dbReference type="SAM" id="MobiDB-lite"/>
    </source>
</evidence>
<dbReference type="Proteomes" id="UP000824540">
    <property type="component" value="Unassembled WGS sequence"/>
</dbReference>
<dbReference type="AlphaFoldDB" id="A0A8T2PDW4"/>
<protein>
    <recommendedName>
        <fullName evidence="2">DNA (cytosine-5)-methyltransferase N-terminal domain-containing protein</fullName>
    </recommendedName>
</protein>
<dbReference type="EMBL" id="JAFBMS010000013">
    <property type="protein sequence ID" value="KAG9347688.1"/>
    <property type="molecule type" value="Genomic_DNA"/>
</dbReference>
<evidence type="ECO:0000259" key="2">
    <source>
        <dbReference type="Pfam" id="PF22855"/>
    </source>
</evidence>
<reference evidence="3" key="1">
    <citation type="thesis" date="2021" institute="BYU ScholarsArchive" country="Provo, UT, USA">
        <title>Applications of and Algorithms for Genome Assembly and Genomic Analyses with an Emphasis on Marine Teleosts.</title>
        <authorList>
            <person name="Pickett B.D."/>
        </authorList>
    </citation>
    <scope>NUCLEOTIDE SEQUENCE</scope>
    <source>
        <strain evidence="3">HI-2016</strain>
    </source>
</reference>
<evidence type="ECO:0000313" key="4">
    <source>
        <dbReference type="Proteomes" id="UP000824540"/>
    </source>
</evidence>
<feature type="domain" description="DNA (cytosine-5)-methyltransferase N-terminal" evidence="2">
    <location>
        <begin position="1"/>
        <end position="56"/>
    </location>
</feature>
<evidence type="ECO:0000313" key="3">
    <source>
        <dbReference type="EMBL" id="KAG9347688.1"/>
    </source>
</evidence>
<dbReference type="Pfam" id="PF22855">
    <property type="entry name" value="DNM3A_N"/>
    <property type="match status" value="1"/>
</dbReference>
<dbReference type="InterPro" id="IPR054724">
    <property type="entry name" value="DNM3A_N"/>
</dbReference>
<keyword evidence="4" id="KW-1185">Reference proteome</keyword>
<name>A0A8T2PDW4_9TELE</name>
<comment type="caution">
    <text evidence="3">The sequence shown here is derived from an EMBL/GenBank/DDBJ whole genome shotgun (WGS) entry which is preliminary data.</text>
</comment>
<proteinExistence type="predicted"/>
<organism evidence="3 4">
    <name type="scientific">Albula glossodonta</name>
    <name type="common">roundjaw bonefish</name>
    <dbReference type="NCBI Taxonomy" id="121402"/>
    <lineage>
        <taxon>Eukaryota</taxon>
        <taxon>Metazoa</taxon>
        <taxon>Chordata</taxon>
        <taxon>Craniata</taxon>
        <taxon>Vertebrata</taxon>
        <taxon>Euteleostomi</taxon>
        <taxon>Actinopterygii</taxon>
        <taxon>Neopterygii</taxon>
        <taxon>Teleostei</taxon>
        <taxon>Albuliformes</taxon>
        <taxon>Albulidae</taxon>
        <taxon>Albula</taxon>
    </lineage>
</organism>
<feature type="compositionally biased region" description="Polar residues" evidence="1">
    <location>
        <begin position="62"/>
        <end position="77"/>
    </location>
</feature>
<gene>
    <name evidence="3" type="ORF">JZ751_005262</name>
</gene>
<feature type="region of interest" description="Disordered" evidence="1">
    <location>
        <begin position="1"/>
        <end position="77"/>
    </location>
</feature>
<dbReference type="OrthoDB" id="641149at2759"/>
<sequence>MNAMEDNVGAEPQKEEEEVQQATDPASPTVATTPEPIPVASGDKATPKSSDMEPEYEAGPVPSSTHRSTASQISHHR</sequence>
<accession>A0A8T2PDW4</accession>
<feature type="compositionally biased region" description="Polar residues" evidence="1">
    <location>
        <begin position="20"/>
        <end position="32"/>
    </location>
</feature>